<dbReference type="Gene3D" id="2.150.10.10">
    <property type="entry name" value="Serralysin-like metalloprotease, C-terminal"/>
    <property type="match status" value="1"/>
</dbReference>
<dbReference type="Pfam" id="PF00353">
    <property type="entry name" value="HemolysinCabind"/>
    <property type="match status" value="2"/>
</dbReference>
<dbReference type="RefSeq" id="WP_176867036.1">
    <property type="nucleotide sequence ID" value="NZ_JABXWT010000016.1"/>
</dbReference>
<dbReference type="Proteomes" id="UP000630805">
    <property type="component" value="Unassembled WGS sequence"/>
</dbReference>
<sequence length="179" mass="19024">MPSSSSFFPQSEGPAIINGTDGNDRLNVFEFEFSEINTGAGNDLVRSFFASDDVINTGSGNDIVDAGGGDDVIDAGTGVNQVFSGSGADTFVFSSEFFFSNNNLTFVGDLTAEDQIDLSAANISFADLESNGDGVLNNSDDNVRDDGTSIYLEFGNNDIELYNPDDSLPELTEDLFLFA</sequence>
<dbReference type="InterPro" id="IPR001343">
    <property type="entry name" value="Hemolysn_Ca-bd"/>
</dbReference>
<dbReference type="SUPFAM" id="SSF51120">
    <property type="entry name" value="beta-Roll"/>
    <property type="match status" value="1"/>
</dbReference>
<proteinExistence type="predicted"/>
<protein>
    <recommendedName>
        <fullName evidence="3">Hemolysin type calcium-binding protein</fullName>
    </recommendedName>
</protein>
<comment type="caution">
    <text evidence="1">The sequence shown here is derived from an EMBL/GenBank/DDBJ whole genome shotgun (WGS) entry which is preliminary data.</text>
</comment>
<gene>
    <name evidence="1" type="ORF">HW561_19460</name>
</gene>
<accession>A0ABX2PWG3</accession>
<dbReference type="PRINTS" id="PR00313">
    <property type="entry name" value="CABNDNGRPT"/>
</dbReference>
<dbReference type="EMBL" id="JABXWT010000016">
    <property type="protein sequence ID" value="NVO57980.1"/>
    <property type="molecule type" value="Genomic_DNA"/>
</dbReference>
<evidence type="ECO:0000313" key="2">
    <source>
        <dbReference type="Proteomes" id="UP000630805"/>
    </source>
</evidence>
<name>A0ABX2PWG3_9RHOB</name>
<evidence type="ECO:0000313" key="1">
    <source>
        <dbReference type="EMBL" id="NVO57980.1"/>
    </source>
</evidence>
<dbReference type="InterPro" id="IPR011049">
    <property type="entry name" value="Serralysin-like_metalloprot_C"/>
</dbReference>
<evidence type="ECO:0008006" key="3">
    <source>
        <dbReference type="Google" id="ProtNLM"/>
    </source>
</evidence>
<organism evidence="1 2">
    <name type="scientific">Ruegeria haliotis</name>
    <dbReference type="NCBI Taxonomy" id="2747601"/>
    <lineage>
        <taxon>Bacteria</taxon>
        <taxon>Pseudomonadati</taxon>
        <taxon>Pseudomonadota</taxon>
        <taxon>Alphaproteobacteria</taxon>
        <taxon>Rhodobacterales</taxon>
        <taxon>Roseobacteraceae</taxon>
        <taxon>Ruegeria</taxon>
    </lineage>
</organism>
<keyword evidence="2" id="KW-1185">Reference proteome</keyword>
<reference evidence="1 2" key="1">
    <citation type="submission" date="2020-06" db="EMBL/GenBank/DDBJ databases">
        <authorList>
            <person name="Cao W.R."/>
        </authorList>
    </citation>
    <scope>NUCLEOTIDE SEQUENCE [LARGE SCALE GENOMIC DNA]</scope>
    <source>
        <strain evidence="1 2">B1Z28</strain>
    </source>
</reference>